<reference evidence="1 2" key="2">
    <citation type="journal article" date="2010" name="Stand. Genomic Sci.">
        <title>Complete genome sequence of Chitinophaga pinensis type strain (UQM 2034).</title>
        <authorList>
            <person name="Glavina Del Rio T."/>
            <person name="Abt B."/>
            <person name="Spring S."/>
            <person name="Lapidus A."/>
            <person name="Nolan M."/>
            <person name="Tice H."/>
            <person name="Copeland A."/>
            <person name="Cheng J.F."/>
            <person name="Chen F."/>
            <person name="Bruce D."/>
            <person name="Goodwin L."/>
            <person name="Pitluck S."/>
            <person name="Ivanova N."/>
            <person name="Mavromatis K."/>
            <person name="Mikhailova N."/>
            <person name="Pati A."/>
            <person name="Chen A."/>
            <person name="Palaniappan K."/>
            <person name="Land M."/>
            <person name="Hauser L."/>
            <person name="Chang Y.J."/>
            <person name="Jeffries C.D."/>
            <person name="Chain P."/>
            <person name="Saunders E."/>
            <person name="Detter J.C."/>
            <person name="Brettin T."/>
            <person name="Rohde M."/>
            <person name="Goker M."/>
            <person name="Bristow J."/>
            <person name="Eisen J.A."/>
            <person name="Markowitz V."/>
            <person name="Hugenholtz P."/>
            <person name="Kyrpides N.C."/>
            <person name="Klenk H.P."/>
            <person name="Lucas S."/>
        </authorList>
    </citation>
    <scope>NUCLEOTIDE SEQUENCE [LARGE SCALE GENOMIC DNA]</scope>
    <source>
        <strain evidence="2">ATCC 43595 / DSM 2588 / LMG 13176 / NBRC 15968 / NCIMB 11800 / UQM 2034</strain>
    </source>
</reference>
<evidence type="ECO:0000313" key="1">
    <source>
        <dbReference type="EMBL" id="ACU60235.1"/>
    </source>
</evidence>
<dbReference type="KEGG" id="cpi:Cpin_2756"/>
<proteinExistence type="predicted"/>
<evidence type="ECO:0000313" key="2">
    <source>
        <dbReference type="Proteomes" id="UP000002215"/>
    </source>
</evidence>
<gene>
    <name evidence="1" type="ordered locus">Cpin_2756</name>
</gene>
<accession>A0A979G3N2</accession>
<dbReference type="Proteomes" id="UP000002215">
    <property type="component" value="Chromosome"/>
</dbReference>
<name>A0A979G3N2_CHIPD</name>
<organism evidence="1 2">
    <name type="scientific">Chitinophaga pinensis (strain ATCC 43595 / DSM 2588 / LMG 13176 / NBRC 15968 / NCIMB 11800 / UQM 2034)</name>
    <dbReference type="NCBI Taxonomy" id="485918"/>
    <lineage>
        <taxon>Bacteria</taxon>
        <taxon>Pseudomonadati</taxon>
        <taxon>Bacteroidota</taxon>
        <taxon>Chitinophagia</taxon>
        <taxon>Chitinophagales</taxon>
        <taxon>Chitinophagaceae</taxon>
        <taxon>Chitinophaga</taxon>
    </lineage>
</organism>
<protein>
    <submittedName>
        <fullName evidence="1">Uncharacterized protein</fullName>
    </submittedName>
</protein>
<sequence>MTAVKSSQNVIGIKLLKLINQLDYLNIIVWPVRQVFTWDNFASLMNYEMHNSYPSIRSLFRYSKEIVFWPVPDPLGCLGNPGEANVYIGITGTMYLF</sequence>
<dbReference type="EMBL" id="CP001699">
    <property type="protein sequence ID" value="ACU60235.1"/>
    <property type="molecule type" value="Genomic_DNA"/>
</dbReference>
<dbReference type="AlphaFoldDB" id="A0A979G3N2"/>
<reference evidence="2" key="1">
    <citation type="submission" date="2009-08" db="EMBL/GenBank/DDBJ databases">
        <title>The complete genome of Chitinophaga pinensis DSM 2588.</title>
        <authorList>
            <consortium name="US DOE Joint Genome Institute (JGI-PGF)"/>
            <person name="Lucas S."/>
            <person name="Copeland A."/>
            <person name="Lapidus A."/>
            <person name="Glavina del Rio T."/>
            <person name="Dalin E."/>
            <person name="Tice H."/>
            <person name="Bruce D."/>
            <person name="Goodwin L."/>
            <person name="Pitluck S."/>
            <person name="Kyrpides N."/>
            <person name="Mavromatis K."/>
            <person name="Ivanova N."/>
            <person name="Mikhailova N."/>
            <person name="Sims D."/>
            <person name="Meinche L."/>
            <person name="Brettin T."/>
            <person name="Detter J.C."/>
            <person name="Han C."/>
            <person name="Larimer F."/>
            <person name="Land M."/>
            <person name="Hauser L."/>
            <person name="Markowitz V."/>
            <person name="Cheng J.-F."/>
            <person name="Hugenholtz P."/>
            <person name="Woyke T."/>
            <person name="Wu D."/>
            <person name="Spring S."/>
            <person name="Klenk H.-P."/>
            <person name="Eisen J.A."/>
        </authorList>
    </citation>
    <scope>NUCLEOTIDE SEQUENCE [LARGE SCALE GENOMIC DNA]</scope>
    <source>
        <strain evidence="2">ATCC 43595 / DSM 2588 / LMG 13176 / NBRC 15968 / NCIMB 11800 / UQM 2034</strain>
    </source>
</reference>